<evidence type="ECO:0000256" key="1">
    <source>
        <dbReference type="SAM" id="Phobius"/>
    </source>
</evidence>
<gene>
    <name evidence="2" type="ORF">G3M58_09495</name>
</gene>
<evidence type="ECO:0000313" key="2">
    <source>
        <dbReference type="EMBL" id="NEE06677.1"/>
    </source>
</evidence>
<organism evidence="2">
    <name type="scientific">Streptomyces sp. SID7499</name>
    <dbReference type="NCBI Taxonomy" id="2706086"/>
    <lineage>
        <taxon>Bacteria</taxon>
        <taxon>Bacillati</taxon>
        <taxon>Actinomycetota</taxon>
        <taxon>Actinomycetes</taxon>
        <taxon>Kitasatosporales</taxon>
        <taxon>Streptomycetaceae</taxon>
        <taxon>Streptomyces</taxon>
    </lineage>
</organism>
<keyword evidence="1" id="KW-0812">Transmembrane</keyword>
<proteinExistence type="predicted"/>
<protein>
    <submittedName>
        <fullName evidence="2">Uncharacterized protein</fullName>
    </submittedName>
</protein>
<feature type="non-terminal residue" evidence="2">
    <location>
        <position position="68"/>
    </location>
</feature>
<name>A0A6G3WMK3_9ACTN</name>
<feature type="transmembrane region" description="Helical" evidence="1">
    <location>
        <begin position="31"/>
        <end position="52"/>
    </location>
</feature>
<keyword evidence="1" id="KW-0472">Membrane</keyword>
<feature type="transmembrane region" description="Helical" evidence="1">
    <location>
        <begin position="6"/>
        <end position="24"/>
    </location>
</feature>
<reference evidence="2" key="1">
    <citation type="submission" date="2020-01" db="EMBL/GenBank/DDBJ databases">
        <title>Insect and environment-associated Actinomycetes.</title>
        <authorList>
            <person name="Currrie C."/>
            <person name="Chevrette M."/>
            <person name="Carlson C."/>
            <person name="Stubbendieck R."/>
            <person name="Wendt-Pienkowski E."/>
        </authorList>
    </citation>
    <scope>NUCLEOTIDE SEQUENCE</scope>
    <source>
        <strain evidence="2">SID7499</strain>
    </source>
</reference>
<sequence>ALPGLVRYLQVFVLVPIAVFLLLRDAHGFRIVAGSLVVLAVVQGVTGVHQYVTGTGASYMGEDIRAVG</sequence>
<comment type="caution">
    <text evidence="2">The sequence shown here is derived from an EMBL/GenBank/DDBJ whole genome shotgun (WGS) entry which is preliminary data.</text>
</comment>
<dbReference type="AlphaFoldDB" id="A0A6G3WMK3"/>
<dbReference type="EMBL" id="JAAGMN010001104">
    <property type="protein sequence ID" value="NEE06677.1"/>
    <property type="molecule type" value="Genomic_DNA"/>
</dbReference>
<feature type="non-terminal residue" evidence="2">
    <location>
        <position position="1"/>
    </location>
</feature>
<keyword evidence="1" id="KW-1133">Transmembrane helix</keyword>
<accession>A0A6G3WMK3</accession>